<feature type="transmembrane region" description="Helical" evidence="7">
    <location>
        <begin position="377"/>
        <end position="396"/>
    </location>
</feature>
<evidence type="ECO:0008006" key="10">
    <source>
        <dbReference type="Google" id="ProtNLM"/>
    </source>
</evidence>
<keyword evidence="9" id="KW-1185">Reference proteome</keyword>
<dbReference type="Proteomes" id="UP000777482">
    <property type="component" value="Unassembled WGS sequence"/>
</dbReference>
<feature type="transmembrane region" description="Helical" evidence="7">
    <location>
        <begin position="101"/>
        <end position="121"/>
    </location>
</feature>
<evidence type="ECO:0000256" key="3">
    <source>
        <dbReference type="ARBA" id="ARBA00022692"/>
    </source>
</evidence>
<feature type="transmembrane region" description="Helical" evidence="7">
    <location>
        <begin position="426"/>
        <end position="443"/>
    </location>
</feature>
<keyword evidence="3 7" id="KW-0812">Transmembrane</keyword>
<dbReference type="OrthoDB" id="2018619at2759"/>
<accession>A0A9P6VXF7</accession>
<dbReference type="GO" id="GO:0005886">
    <property type="term" value="C:plasma membrane"/>
    <property type="evidence" value="ECO:0007669"/>
    <property type="project" value="TreeGrafter"/>
</dbReference>
<proteinExistence type="inferred from homology"/>
<evidence type="ECO:0000256" key="6">
    <source>
        <dbReference type="SAM" id="MobiDB-lite"/>
    </source>
</evidence>
<feature type="transmembrane region" description="Helical" evidence="7">
    <location>
        <begin position="167"/>
        <end position="186"/>
    </location>
</feature>
<reference evidence="8 9" key="1">
    <citation type="submission" date="2020-11" db="EMBL/GenBank/DDBJ databases">
        <title>Kefir isolates.</title>
        <authorList>
            <person name="Marcisauskas S."/>
            <person name="Kim Y."/>
            <person name="Blasche S."/>
        </authorList>
    </citation>
    <scope>NUCLEOTIDE SEQUENCE [LARGE SCALE GENOMIC DNA]</scope>
    <source>
        <strain evidence="8 9">KR</strain>
    </source>
</reference>
<protein>
    <recommendedName>
        <fullName evidence="10">NCS1 nucleoside transporter family</fullName>
    </recommendedName>
</protein>
<evidence type="ECO:0000256" key="2">
    <source>
        <dbReference type="ARBA" id="ARBA00008974"/>
    </source>
</evidence>
<dbReference type="GO" id="GO:0015205">
    <property type="term" value="F:nucleobase transmembrane transporter activity"/>
    <property type="evidence" value="ECO:0007669"/>
    <property type="project" value="TreeGrafter"/>
</dbReference>
<dbReference type="InterPro" id="IPR045225">
    <property type="entry name" value="Uracil/uridine/allantoin_perm"/>
</dbReference>
<feature type="transmembrane region" description="Helical" evidence="7">
    <location>
        <begin position="347"/>
        <end position="365"/>
    </location>
</feature>
<evidence type="ECO:0000256" key="7">
    <source>
        <dbReference type="SAM" id="Phobius"/>
    </source>
</evidence>
<feature type="transmembrane region" description="Helical" evidence="7">
    <location>
        <begin position="251"/>
        <end position="273"/>
    </location>
</feature>
<keyword evidence="5 7" id="KW-0472">Membrane</keyword>
<feature type="transmembrane region" description="Helical" evidence="7">
    <location>
        <begin position="455"/>
        <end position="474"/>
    </location>
</feature>
<dbReference type="PANTHER" id="PTHR30618:SF2">
    <property type="entry name" value="ALLANTOIN PERMEASE-RELATED"/>
    <property type="match status" value="1"/>
</dbReference>
<keyword evidence="4 7" id="KW-1133">Transmembrane helix</keyword>
<feature type="compositionally biased region" description="Basic and acidic residues" evidence="6">
    <location>
        <begin position="530"/>
        <end position="548"/>
    </location>
</feature>
<dbReference type="PANTHER" id="PTHR30618">
    <property type="entry name" value="NCS1 FAMILY PURINE/PYRIMIDINE TRANSPORTER"/>
    <property type="match status" value="1"/>
</dbReference>
<comment type="similarity">
    <text evidence="2">Belongs to the purine-cytosine permease (2.A.39) family.</text>
</comment>
<organism evidence="8 9">
    <name type="scientific">Rhodotorula mucilaginosa</name>
    <name type="common">Yeast</name>
    <name type="synonym">Rhodotorula rubra</name>
    <dbReference type="NCBI Taxonomy" id="5537"/>
    <lineage>
        <taxon>Eukaryota</taxon>
        <taxon>Fungi</taxon>
        <taxon>Dikarya</taxon>
        <taxon>Basidiomycota</taxon>
        <taxon>Pucciniomycotina</taxon>
        <taxon>Microbotryomycetes</taxon>
        <taxon>Sporidiobolales</taxon>
        <taxon>Sporidiobolaceae</taxon>
        <taxon>Rhodotorula</taxon>
    </lineage>
</organism>
<dbReference type="Gene3D" id="1.10.4160.10">
    <property type="entry name" value="Hydantoin permease"/>
    <property type="match status" value="1"/>
</dbReference>
<feature type="transmembrane region" description="Helical" evidence="7">
    <location>
        <begin position="306"/>
        <end position="326"/>
    </location>
</feature>
<dbReference type="AlphaFoldDB" id="A0A9P6VXF7"/>
<evidence type="ECO:0000256" key="5">
    <source>
        <dbReference type="ARBA" id="ARBA00023136"/>
    </source>
</evidence>
<gene>
    <name evidence="8" type="ORF">C6P46_005705</name>
</gene>
<dbReference type="Pfam" id="PF02133">
    <property type="entry name" value="Transp_cyt_pur"/>
    <property type="match status" value="1"/>
</dbReference>
<comment type="subcellular location">
    <subcellularLocation>
        <location evidence="1">Membrane</location>
        <topology evidence="1">Multi-pass membrane protein</topology>
    </subcellularLocation>
</comment>
<evidence type="ECO:0000256" key="4">
    <source>
        <dbReference type="ARBA" id="ARBA00022989"/>
    </source>
</evidence>
<comment type="caution">
    <text evidence="8">The sequence shown here is derived from an EMBL/GenBank/DDBJ whole genome shotgun (WGS) entry which is preliminary data.</text>
</comment>
<feature type="transmembrane region" description="Helical" evidence="7">
    <location>
        <begin position="128"/>
        <end position="147"/>
    </location>
</feature>
<evidence type="ECO:0000313" key="9">
    <source>
        <dbReference type="Proteomes" id="UP000777482"/>
    </source>
</evidence>
<sequence length="548" mass="59978">MSSLKRLARAIELRQPNGRPASFWANRDLLPVPPKERKWTAINYFTFWIADSFNVNTFMIASSGIALGMTWWQCWLAVWIGYSLSGLFLAANAYAGAEYHIIFPAYIRASFGPILGIWCTLNRGVMACVWYGTQAWLGGQAFYTLILSIWPSFRHLHNGIPSSGTDTAHFICFFLFSLVSLGAIWFPIHQIRHLFQGAHGAGDLIHAKATVGGSTLGWAFVGSATGSIANMATLITNSVDFASRASKPSDVVLPQIISLPVCFAVTSLFGILIGSASEKIFGEFVWNPLDVMERLLETYNTHGMRAGIAFISIGFIIAQIGTNIAANSLSAGCDLTSIMPRYLNIRRGGYIAALVGFCICPWNFLKSSSNFTTYLSAYSVFLSSICGVMMSHYFFVVKRRIKVADLYHFNDDGIYKYWHGINLRALAAYLAGILINVVGFAGAVGADVSLAAQRIYTLSFLTGWPTAALTYYVLCRIWPLPIPTDEEILEVPAALSGANKVVVSAPSDGLGHHHAGADVLSLGEGEDEKDEKSDDHDNDRVRGMVEIV</sequence>
<dbReference type="InterPro" id="IPR001248">
    <property type="entry name" value="Pur-cyt_permease"/>
</dbReference>
<evidence type="ECO:0000256" key="1">
    <source>
        <dbReference type="ARBA" id="ARBA00004141"/>
    </source>
</evidence>
<feature type="region of interest" description="Disordered" evidence="6">
    <location>
        <begin position="522"/>
        <end position="548"/>
    </location>
</feature>
<name>A0A9P6VXF7_RHOMI</name>
<dbReference type="CDD" id="cd11482">
    <property type="entry name" value="SLC-NCS1sbd_NRT1-like"/>
    <property type="match status" value="1"/>
</dbReference>
<dbReference type="EMBL" id="PUHQ01000064">
    <property type="protein sequence ID" value="KAG0658585.1"/>
    <property type="molecule type" value="Genomic_DNA"/>
</dbReference>
<evidence type="ECO:0000313" key="8">
    <source>
        <dbReference type="EMBL" id="KAG0658585.1"/>
    </source>
</evidence>